<keyword evidence="5" id="KW-0963">Cytoplasm</keyword>
<reference evidence="10 11" key="1">
    <citation type="journal article" date="2013" name="PLoS ONE">
        <title>Predicting the Proteins of Angomonas deanei, Strigomonas culicis and Their Respective Endosymbionts Reveals New Aspects of the Trypanosomatidae Family.</title>
        <authorList>
            <person name="Motta M.C."/>
            <person name="Martins A.C."/>
            <person name="de Souza S.S."/>
            <person name="Catta-Preta C.M."/>
            <person name="Silva R."/>
            <person name="Klein C.C."/>
            <person name="de Almeida L.G."/>
            <person name="de Lima Cunha O."/>
            <person name="Ciapina L.P."/>
            <person name="Brocchi M."/>
            <person name="Colabardini A.C."/>
            <person name="de Araujo Lima B."/>
            <person name="Machado C.R."/>
            <person name="de Almeida Soares C.M."/>
            <person name="Probst C.M."/>
            <person name="de Menezes C.B."/>
            <person name="Thompson C.E."/>
            <person name="Bartholomeu D.C."/>
            <person name="Gradia D.F."/>
            <person name="Pavoni D.P."/>
            <person name="Grisard E.C."/>
            <person name="Fantinatti-Garboggini F."/>
            <person name="Marchini F.K."/>
            <person name="Rodrigues-Luiz G.F."/>
            <person name="Wagner G."/>
            <person name="Goldman G.H."/>
            <person name="Fietto J.L."/>
            <person name="Elias M.C."/>
            <person name="Goldman M.H."/>
            <person name="Sagot M.F."/>
            <person name="Pereira M."/>
            <person name="Stoco P.H."/>
            <person name="de Mendonca-Neto R.P."/>
            <person name="Teixeira S.M."/>
            <person name="Maciel T.E."/>
            <person name="de Oliveira Mendes T.A."/>
            <person name="Urmenyi T.P."/>
            <person name="de Souza W."/>
            <person name="Schenkman S."/>
            <person name="de Vasconcelos A.T."/>
        </authorList>
    </citation>
    <scope>NUCLEOTIDE SEQUENCE [LARGE SCALE GENOMIC DNA]</scope>
</reference>
<evidence type="ECO:0000256" key="3">
    <source>
        <dbReference type="ARBA" id="ARBA00008030"/>
    </source>
</evidence>
<dbReference type="GO" id="GO:0030014">
    <property type="term" value="C:CCR4-NOT complex"/>
    <property type="evidence" value="ECO:0007669"/>
    <property type="project" value="InterPro"/>
</dbReference>
<dbReference type="GO" id="GO:0031047">
    <property type="term" value="P:regulatory ncRNA-mediated gene silencing"/>
    <property type="evidence" value="ECO:0007669"/>
    <property type="project" value="UniProtKB-KW"/>
</dbReference>
<proteinExistence type="inferred from homology"/>
<evidence type="ECO:0000313" key="11">
    <source>
        <dbReference type="Proteomes" id="UP000015354"/>
    </source>
</evidence>
<evidence type="ECO:0000313" key="10">
    <source>
        <dbReference type="EMBL" id="EPY28735.1"/>
    </source>
</evidence>
<dbReference type="AlphaFoldDB" id="S9VYH9"/>
<keyword evidence="6" id="KW-0805">Transcription regulation</keyword>
<dbReference type="GO" id="GO:0005634">
    <property type="term" value="C:nucleus"/>
    <property type="evidence" value="ECO:0007669"/>
    <property type="project" value="UniProtKB-SubCell"/>
</dbReference>
<comment type="similarity">
    <text evidence="3">Belongs to the CNOT11 family.</text>
</comment>
<evidence type="ECO:0000256" key="4">
    <source>
        <dbReference type="ARBA" id="ARBA00014872"/>
    </source>
</evidence>
<evidence type="ECO:0000256" key="8">
    <source>
        <dbReference type="ARBA" id="ARBA00023163"/>
    </source>
</evidence>
<comment type="subcellular location">
    <subcellularLocation>
        <location evidence="2">Cytoplasm</location>
    </subcellularLocation>
    <subcellularLocation>
        <location evidence="1">Nucleus</location>
    </subcellularLocation>
</comment>
<keyword evidence="9" id="KW-0539">Nucleus</keyword>
<dbReference type="PANTHER" id="PTHR15975:SF0">
    <property type="entry name" value="CCR4-NOT TRANSCRIPTION COMPLEX SUBUNIT 11"/>
    <property type="match status" value="1"/>
</dbReference>
<keyword evidence="8" id="KW-0804">Transcription</keyword>
<dbReference type="InterPro" id="IPR019312">
    <property type="entry name" value="CNOT11"/>
</dbReference>
<evidence type="ECO:0000256" key="1">
    <source>
        <dbReference type="ARBA" id="ARBA00004123"/>
    </source>
</evidence>
<organism evidence="10 11">
    <name type="scientific">Strigomonas culicis</name>
    <dbReference type="NCBI Taxonomy" id="28005"/>
    <lineage>
        <taxon>Eukaryota</taxon>
        <taxon>Discoba</taxon>
        <taxon>Euglenozoa</taxon>
        <taxon>Kinetoplastea</taxon>
        <taxon>Metakinetoplastina</taxon>
        <taxon>Trypanosomatida</taxon>
        <taxon>Trypanosomatidae</taxon>
        <taxon>Strigomonadinae</taxon>
        <taxon>Strigomonas</taxon>
    </lineage>
</organism>
<dbReference type="Proteomes" id="UP000015354">
    <property type="component" value="Unassembled WGS sequence"/>
</dbReference>
<evidence type="ECO:0000256" key="5">
    <source>
        <dbReference type="ARBA" id="ARBA00022490"/>
    </source>
</evidence>
<comment type="caution">
    <text evidence="10">The sequence shown here is derived from an EMBL/GenBank/DDBJ whole genome shotgun (WGS) entry which is preliminary data.</text>
</comment>
<gene>
    <name evidence="10" type="ORF">STCU_04907</name>
</gene>
<evidence type="ECO:0000256" key="9">
    <source>
        <dbReference type="ARBA" id="ARBA00023242"/>
    </source>
</evidence>
<accession>S9VYH9</accession>
<keyword evidence="7" id="KW-0943">RNA-mediated gene silencing</keyword>
<keyword evidence="11" id="KW-1185">Reference proteome</keyword>
<name>S9VYH9_9TRYP</name>
<evidence type="ECO:0000256" key="7">
    <source>
        <dbReference type="ARBA" id="ARBA00023158"/>
    </source>
</evidence>
<protein>
    <recommendedName>
        <fullName evidence="4">CCR4-NOT transcription complex subunit 11</fullName>
    </recommendedName>
</protein>
<evidence type="ECO:0000256" key="2">
    <source>
        <dbReference type="ARBA" id="ARBA00004496"/>
    </source>
</evidence>
<dbReference type="EMBL" id="ATMH01004907">
    <property type="protein sequence ID" value="EPY28735.1"/>
    <property type="molecule type" value="Genomic_DNA"/>
</dbReference>
<evidence type="ECO:0000256" key="6">
    <source>
        <dbReference type="ARBA" id="ARBA00023015"/>
    </source>
</evidence>
<sequence>MSMEYLGAAGKAKLLDCLFDANQTLDDIGKQFQQSFPPAQYTTVCNEFKNVFQDLIAVCEGVALISSLYVVNTMRKAECVLAYSVFYDVLIELEKGIKNDIFLSEQLRYSSNKESKENKKSFEATFGDSYRMHSAAKLFAINLLTDSVTGTDKPSTLLSMKQEDIDVALDNWEKGSAKVKEPLAQVSRVWMTEREKNTAGGLNEAAAVFHRHAVARASLSLHKSLAPAKLPMMPLTVGEIRYLLPGSTDLFLIGEPHSADWTAAQKLLNAATESVLSLDDKEKLTTLLKNESVSKTSGINVSLLIALASVSPDVCALALATVPSTVTSFYIQTLIGAKMPRGKLEEVLLHVPKLLTQPDVRLYISEKIREFKGKPSLTEDEKASFNAFANFLHELMTKKASENKEIFIADALKPDVEELLKSSDHKSQWEEMKK</sequence>
<dbReference type="GO" id="GO:0005737">
    <property type="term" value="C:cytoplasm"/>
    <property type="evidence" value="ECO:0007669"/>
    <property type="project" value="UniProtKB-SubCell"/>
</dbReference>
<dbReference type="OrthoDB" id="10265389at2759"/>
<dbReference type="PANTHER" id="PTHR15975">
    <property type="entry name" value="CCR4-NOT TRANSCRIPTION COMPLEX SUBUNIT 11"/>
    <property type="match status" value="1"/>
</dbReference>